<dbReference type="GO" id="GO:0000166">
    <property type="term" value="F:nucleotide binding"/>
    <property type="evidence" value="ECO:0007669"/>
    <property type="project" value="UniProtKB-KW"/>
</dbReference>
<dbReference type="PIRSF" id="PIRSF006444">
    <property type="entry name" value="PaaK"/>
    <property type="match status" value="1"/>
</dbReference>
<dbReference type="InterPro" id="IPR000873">
    <property type="entry name" value="AMP-dep_synth/lig_dom"/>
</dbReference>
<dbReference type="Pfam" id="PF00501">
    <property type="entry name" value="AMP-binding"/>
    <property type="match status" value="1"/>
</dbReference>
<evidence type="ECO:0000259" key="11">
    <source>
        <dbReference type="Pfam" id="PF00501"/>
    </source>
</evidence>
<keyword evidence="3 10" id="KW-0547">Nucleotide-binding</keyword>
<sequence length="433" mass="48801">MNDLLLKDFVDRRAMERIQLERMQDTLRRVYDNVAFYRRAFDAAGVKPEDLRSLADLCKFPFTEKTDLRDHYPFGLLATDQKNVVRIHASSGTTGKPTVVCYTHDDIQIWSETMCRTLQLGGCTEHDIVQNSYGYGLFTGGLGAHYGAERLGCSVIPMGGGATEKQLLLIRDFGTTAICCTPSFFIHMIEEAEKIGMDFRQTKLRIGFFGAEPWTDAMRRLIEEKSGIKAFDIFGLSEVIGPGVSADCEAHCGLHVFEDHYYPEIVDSVTGEVLPPGEEGELVFTTITKQAMPVIRYRTHDISRLNYEKCACGRTIVRMDKVQRRSDDMLIIRGVNLFPSQVESVLLTVKGVEPHYQLVVTREGAMDELEIRVEVTQQIFSDAVGGLEMLRERISSRIKEIIGLSAKITLVEPGTIERSMGKARRVQDLRKLK</sequence>
<proteinExistence type="inferred from homology"/>
<dbReference type="EMBL" id="JAUSVL010000001">
    <property type="protein sequence ID" value="MDQ0288642.1"/>
    <property type="molecule type" value="Genomic_DNA"/>
</dbReference>
<dbReference type="PANTHER" id="PTHR43439:SF1">
    <property type="entry name" value="PHENYLACETATE-COENZYME A LIGASE"/>
    <property type="match status" value="1"/>
</dbReference>
<feature type="domain" description="AMP-dependent synthetase/ligase" evidence="11">
    <location>
        <begin position="79"/>
        <end position="284"/>
    </location>
</feature>
<name>A0AAE4ANR9_9BACT</name>
<evidence type="ECO:0000256" key="2">
    <source>
        <dbReference type="ARBA" id="ARBA00022598"/>
    </source>
</evidence>
<comment type="function">
    <text evidence="10">Catalyzes the activation of phenylacetic acid (PA) to phenylacetyl-CoA (PA-CoA).</text>
</comment>
<dbReference type="FunFam" id="3.40.50.12780:FF:000016">
    <property type="entry name" value="Phenylacetate-coenzyme A ligase"/>
    <property type="match status" value="1"/>
</dbReference>
<dbReference type="RefSeq" id="WP_307259975.1">
    <property type="nucleotide sequence ID" value="NZ_JAUSVL010000001.1"/>
</dbReference>
<keyword evidence="2 10" id="KW-0436">Ligase</keyword>
<evidence type="ECO:0000256" key="1">
    <source>
        <dbReference type="ARBA" id="ARBA00011245"/>
    </source>
</evidence>
<evidence type="ECO:0000256" key="7">
    <source>
        <dbReference type="ARBA" id="ARBA00066629"/>
    </source>
</evidence>
<dbReference type="CDD" id="cd05913">
    <property type="entry name" value="PaaK"/>
    <property type="match status" value="1"/>
</dbReference>
<evidence type="ECO:0000256" key="4">
    <source>
        <dbReference type="ARBA" id="ARBA00050450"/>
    </source>
</evidence>
<evidence type="ECO:0000256" key="3">
    <source>
        <dbReference type="ARBA" id="ARBA00022741"/>
    </source>
</evidence>
<keyword evidence="14" id="KW-1185">Reference proteome</keyword>
<dbReference type="Proteomes" id="UP001238163">
    <property type="component" value="Unassembled WGS sequence"/>
</dbReference>
<dbReference type="InterPro" id="IPR011880">
    <property type="entry name" value="PA_CoA_ligase"/>
</dbReference>
<reference evidence="13" key="1">
    <citation type="submission" date="2023-07" db="EMBL/GenBank/DDBJ databases">
        <title>Genomic Encyclopedia of Type Strains, Phase IV (KMG-IV): sequencing the most valuable type-strain genomes for metagenomic binning, comparative biology and taxonomic classification.</title>
        <authorList>
            <person name="Goeker M."/>
        </authorList>
    </citation>
    <scope>NUCLEOTIDE SEQUENCE</scope>
    <source>
        <strain evidence="13">DSM 24202</strain>
    </source>
</reference>
<dbReference type="InterPro" id="IPR028154">
    <property type="entry name" value="AMP-dep_Lig_C"/>
</dbReference>
<dbReference type="InterPro" id="IPR042099">
    <property type="entry name" value="ANL_N_sf"/>
</dbReference>
<comment type="similarity">
    <text evidence="6 10">Belongs to the phenylacetyl-CoA ligase family.</text>
</comment>
<dbReference type="EC" id="6.2.1.30" evidence="7 10"/>
<dbReference type="AlphaFoldDB" id="A0AAE4ANR9"/>
<evidence type="ECO:0000256" key="10">
    <source>
        <dbReference type="PIRNR" id="PIRNR006444"/>
    </source>
</evidence>
<dbReference type="FunFam" id="3.30.300.30:FF:000019">
    <property type="entry name" value="Phenylacetate-coenzyme A ligase"/>
    <property type="match status" value="1"/>
</dbReference>
<dbReference type="GO" id="GO:0010124">
    <property type="term" value="P:phenylacetate catabolic process"/>
    <property type="evidence" value="ECO:0007669"/>
    <property type="project" value="UniProtKB-UniRule"/>
</dbReference>
<comment type="pathway">
    <text evidence="5 10">Aromatic compound metabolism; phenylacetate degradation.</text>
</comment>
<protein>
    <recommendedName>
        <fullName evidence="8 10">Phenylacetate-coenzyme A ligase</fullName>
        <ecNumber evidence="7 10">6.2.1.30</ecNumber>
    </recommendedName>
    <alternativeName>
        <fullName evidence="9 10">Phenylacetyl-CoA ligase</fullName>
    </alternativeName>
</protein>
<evidence type="ECO:0000256" key="6">
    <source>
        <dbReference type="ARBA" id="ARBA00061566"/>
    </source>
</evidence>
<dbReference type="PANTHER" id="PTHR43439">
    <property type="entry name" value="PHENYLACETATE-COENZYME A LIGASE"/>
    <property type="match status" value="1"/>
</dbReference>
<comment type="subunit">
    <text evidence="1">Monomer.</text>
</comment>
<gene>
    <name evidence="13" type="ORF">J3R75_000749</name>
</gene>
<comment type="catalytic activity">
    <reaction evidence="4">
        <text>2-phenylacetate + ATP + CoA = phenylacetyl-CoA + AMP + diphosphate</text>
        <dbReference type="Rhea" id="RHEA:20956"/>
        <dbReference type="ChEBI" id="CHEBI:18401"/>
        <dbReference type="ChEBI" id="CHEBI:30616"/>
        <dbReference type="ChEBI" id="CHEBI:33019"/>
        <dbReference type="ChEBI" id="CHEBI:57287"/>
        <dbReference type="ChEBI" id="CHEBI:57390"/>
        <dbReference type="ChEBI" id="CHEBI:456215"/>
        <dbReference type="EC" id="6.2.1.30"/>
    </reaction>
    <physiologicalReaction direction="left-to-right" evidence="4">
        <dbReference type="Rhea" id="RHEA:20957"/>
    </physiologicalReaction>
</comment>
<comment type="caution">
    <text evidence="13">The sequence shown here is derived from an EMBL/GenBank/DDBJ whole genome shotgun (WGS) entry which is preliminary data.</text>
</comment>
<evidence type="ECO:0000259" key="12">
    <source>
        <dbReference type="Pfam" id="PF14535"/>
    </source>
</evidence>
<evidence type="ECO:0000313" key="13">
    <source>
        <dbReference type="EMBL" id="MDQ0288642.1"/>
    </source>
</evidence>
<dbReference type="Pfam" id="PF14535">
    <property type="entry name" value="AMP-binding_C_2"/>
    <property type="match status" value="1"/>
</dbReference>
<organism evidence="13 14">
    <name type="scientific">Oligosphaera ethanolica</name>
    <dbReference type="NCBI Taxonomy" id="760260"/>
    <lineage>
        <taxon>Bacteria</taxon>
        <taxon>Pseudomonadati</taxon>
        <taxon>Lentisphaerota</taxon>
        <taxon>Oligosphaeria</taxon>
        <taxon>Oligosphaerales</taxon>
        <taxon>Oligosphaeraceae</taxon>
        <taxon>Oligosphaera</taxon>
    </lineage>
</organism>
<evidence type="ECO:0000256" key="8">
    <source>
        <dbReference type="ARBA" id="ARBA00068695"/>
    </source>
</evidence>
<dbReference type="SUPFAM" id="SSF56801">
    <property type="entry name" value="Acetyl-CoA synthetase-like"/>
    <property type="match status" value="1"/>
</dbReference>
<dbReference type="Gene3D" id="3.40.50.12780">
    <property type="entry name" value="N-terminal domain of ligase-like"/>
    <property type="match status" value="1"/>
</dbReference>
<evidence type="ECO:0000256" key="9">
    <source>
        <dbReference type="ARBA" id="ARBA00075111"/>
    </source>
</evidence>
<dbReference type="Gene3D" id="3.30.300.30">
    <property type="match status" value="1"/>
</dbReference>
<evidence type="ECO:0000313" key="14">
    <source>
        <dbReference type="Proteomes" id="UP001238163"/>
    </source>
</evidence>
<accession>A0AAE4ANR9</accession>
<dbReference type="InterPro" id="IPR045851">
    <property type="entry name" value="AMP-bd_C_sf"/>
</dbReference>
<dbReference type="InterPro" id="IPR051414">
    <property type="entry name" value="Adenylate-forming_Reductase"/>
</dbReference>
<feature type="domain" description="AMP-dependent ligase C-terminal" evidence="12">
    <location>
        <begin position="334"/>
        <end position="430"/>
    </location>
</feature>
<evidence type="ECO:0000256" key="5">
    <source>
        <dbReference type="ARBA" id="ARBA00060591"/>
    </source>
</evidence>
<dbReference type="GO" id="GO:0047475">
    <property type="term" value="F:phenylacetate-CoA ligase activity"/>
    <property type="evidence" value="ECO:0007669"/>
    <property type="project" value="UniProtKB-EC"/>
</dbReference>